<evidence type="ECO:0000256" key="1">
    <source>
        <dbReference type="SAM" id="Phobius"/>
    </source>
</evidence>
<accession>A0ABP3KTW6</accession>
<name>A0ABP3KTW6_9BACI</name>
<keyword evidence="3" id="KW-1185">Reference proteome</keyword>
<proteinExistence type="predicted"/>
<feature type="transmembrane region" description="Helical" evidence="1">
    <location>
        <begin position="132"/>
        <end position="151"/>
    </location>
</feature>
<dbReference type="EMBL" id="BAAADO010000002">
    <property type="protein sequence ID" value="GAA0486989.1"/>
    <property type="molecule type" value="Genomic_DNA"/>
</dbReference>
<evidence type="ECO:0008006" key="4">
    <source>
        <dbReference type="Google" id="ProtNLM"/>
    </source>
</evidence>
<evidence type="ECO:0000313" key="3">
    <source>
        <dbReference type="Proteomes" id="UP001500880"/>
    </source>
</evidence>
<keyword evidence="1" id="KW-0812">Transmembrane</keyword>
<dbReference type="Proteomes" id="UP001500880">
    <property type="component" value="Unassembled WGS sequence"/>
</dbReference>
<feature type="transmembrane region" description="Helical" evidence="1">
    <location>
        <begin position="194"/>
        <end position="213"/>
    </location>
</feature>
<protein>
    <recommendedName>
        <fullName evidence="4">Dolichyl-phosphate-mannose-protein mannosyltransferase</fullName>
    </recommendedName>
</protein>
<feature type="transmembrane region" description="Helical" evidence="1">
    <location>
        <begin position="12"/>
        <end position="30"/>
    </location>
</feature>
<sequence length="322" mass="37979">MLAALFMFLMRYIGLIGAGIVGLLGFYYLFKKQWRNMVICWFAGSIPLVLAGLYLLKNYADTGLMTGMERVPSIETPAEFLYMLYEGIMGEMNIFSTDSNIFMQESLIFVLLSVFIFIRWKHIKSLFQIQQYHIPFLFLFTGMVYFIVIVYMRWSAYFDPLGFRLLAPTTLMVWLFLVGWIAQVKEEAWRRWRSTLIVILGAACLFNIGYKSFTSLQDATPTYQETISEVEEMYNNLPEDSIVAFENIHARYVRPDLQYIKVHFRPYFAEDETYKHFMNRITPNHAQGVYFAVPTFKEYRFHQSFVELMENAEAREDFIKVE</sequence>
<organism evidence="2 3">
    <name type="scientific">Salinibacillus aidingensis</name>
    <dbReference type="NCBI Taxonomy" id="237684"/>
    <lineage>
        <taxon>Bacteria</taxon>
        <taxon>Bacillati</taxon>
        <taxon>Bacillota</taxon>
        <taxon>Bacilli</taxon>
        <taxon>Bacillales</taxon>
        <taxon>Bacillaceae</taxon>
        <taxon>Salinibacillus</taxon>
    </lineage>
</organism>
<feature type="transmembrane region" description="Helical" evidence="1">
    <location>
        <begin position="163"/>
        <end position="182"/>
    </location>
</feature>
<feature type="transmembrane region" description="Helical" evidence="1">
    <location>
        <begin position="101"/>
        <end position="120"/>
    </location>
</feature>
<evidence type="ECO:0000313" key="2">
    <source>
        <dbReference type="EMBL" id="GAA0486989.1"/>
    </source>
</evidence>
<feature type="transmembrane region" description="Helical" evidence="1">
    <location>
        <begin position="37"/>
        <end position="56"/>
    </location>
</feature>
<keyword evidence="1" id="KW-1133">Transmembrane helix</keyword>
<gene>
    <name evidence="2" type="ORF">GCM10008986_10530</name>
</gene>
<keyword evidence="1" id="KW-0472">Membrane</keyword>
<reference evidence="3" key="1">
    <citation type="journal article" date="2019" name="Int. J. Syst. Evol. Microbiol.">
        <title>The Global Catalogue of Microorganisms (GCM) 10K type strain sequencing project: providing services to taxonomists for standard genome sequencing and annotation.</title>
        <authorList>
            <consortium name="The Broad Institute Genomics Platform"/>
            <consortium name="The Broad Institute Genome Sequencing Center for Infectious Disease"/>
            <person name="Wu L."/>
            <person name="Ma J."/>
        </authorList>
    </citation>
    <scope>NUCLEOTIDE SEQUENCE [LARGE SCALE GENOMIC DNA]</scope>
    <source>
        <strain evidence="3">JCM 12389</strain>
    </source>
</reference>
<comment type="caution">
    <text evidence="2">The sequence shown here is derived from an EMBL/GenBank/DDBJ whole genome shotgun (WGS) entry which is preliminary data.</text>
</comment>